<name>A0A0F9D666_9ZZZZ</name>
<dbReference type="InterPro" id="IPR050385">
    <property type="entry name" value="Archaeal_FAD_synthase"/>
</dbReference>
<dbReference type="GO" id="GO:0016779">
    <property type="term" value="F:nucleotidyltransferase activity"/>
    <property type="evidence" value="ECO:0007669"/>
    <property type="project" value="UniProtKB-KW"/>
</dbReference>
<organism evidence="4">
    <name type="scientific">marine sediment metagenome</name>
    <dbReference type="NCBI Taxonomy" id="412755"/>
    <lineage>
        <taxon>unclassified sequences</taxon>
        <taxon>metagenomes</taxon>
        <taxon>ecological metagenomes</taxon>
    </lineage>
</organism>
<dbReference type="InterPro" id="IPR014729">
    <property type="entry name" value="Rossmann-like_a/b/a_fold"/>
</dbReference>
<dbReference type="PANTHER" id="PTHR43793:SF1">
    <property type="entry name" value="FAD SYNTHASE"/>
    <property type="match status" value="1"/>
</dbReference>
<dbReference type="Pfam" id="PF01467">
    <property type="entry name" value="CTP_transf_like"/>
    <property type="match status" value="1"/>
</dbReference>
<comment type="caution">
    <text evidence="4">The sequence shown here is derived from an EMBL/GenBank/DDBJ whole genome shotgun (WGS) entry which is preliminary data.</text>
</comment>
<proteinExistence type="predicted"/>
<dbReference type="InterPro" id="IPR004821">
    <property type="entry name" value="Cyt_trans-like"/>
</dbReference>
<evidence type="ECO:0000256" key="2">
    <source>
        <dbReference type="ARBA" id="ARBA00022695"/>
    </source>
</evidence>
<dbReference type="NCBIfam" id="TIGR00125">
    <property type="entry name" value="cyt_tran_rel"/>
    <property type="match status" value="1"/>
</dbReference>
<accession>A0A0F9D666</accession>
<protein>
    <recommendedName>
        <fullName evidence="3">Cytidyltransferase-like domain-containing protein</fullName>
    </recommendedName>
</protein>
<keyword evidence="2" id="KW-0548">Nucleotidyltransferase</keyword>
<dbReference type="SUPFAM" id="SSF52374">
    <property type="entry name" value="Nucleotidylyl transferase"/>
    <property type="match status" value="1"/>
</dbReference>
<keyword evidence="1" id="KW-0808">Transferase</keyword>
<reference evidence="4" key="1">
    <citation type="journal article" date="2015" name="Nature">
        <title>Complex archaea that bridge the gap between prokaryotes and eukaryotes.</title>
        <authorList>
            <person name="Spang A."/>
            <person name="Saw J.H."/>
            <person name="Jorgensen S.L."/>
            <person name="Zaremba-Niedzwiedzka K."/>
            <person name="Martijn J."/>
            <person name="Lind A.E."/>
            <person name="van Eijk R."/>
            <person name="Schleper C."/>
            <person name="Guy L."/>
            <person name="Ettema T.J."/>
        </authorList>
    </citation>
    <scope>NUCLEOTIDE SEQUENCE</scope>
</reference>
<feature type="non-terminal residue" evidence="4">
    <location>
        <position position="1"/>
    </location>
</feature>
<dbReference type="PANTHER" id="PTHR43793">
    <property type="entry name" value="FAD SYNTHASE"/>
    <property type="match status" value="1"/>
</dbReference>
<gene>
    <name evidence="4" type="ORF">LCGC14_2317910</name>
</gene>
<evidence type="ECO:0000313" key="4">
    <source>
        <dbReference type="EMBL" id="KKL49196.1"/>
    </source>
</evidence>
<sequence length="174" mass="19740">IVFIQLERALCCYNNSQDYTDPGIRTLMLVYTVGTFDLLHVGHLALLQYCSTLGDTVAVGVASDEVVGSYKRNVPVIPLDQRMEMLKALRFVDIVRPYHELEYVSACKELKPDIFVIGEDWGSNPHNLAVEVYLKSEDAKIIQVSYNPKTSSTKIKQNVIDQSHRGRYMEQILT</sequence>
<dbReference type="Gene3D" id="3.40.50.620">
    <property type="entry name" value="HUPs"/>
    <property type="match status" value="1"/>
</dbReference>
<dbReference type="EMBL" id="LAZR01033046">
    <property type="protein sequence ID" value="KKL49196.1"/>
    <property type="molecule type" value="Genomic_DNA"/>
</dbReference>
<evidence type="ECO:0000256" key="1">
    <source>
        <dbReference type="ARBA" id="ARBA00022679"/>
    </source>
</evidence>
<evidence type="ECO:0000259" key="3">
    <source>
        <dbReference type="Pfam" id="PF01467"/>
    </source>
</evidence>
<dbReference type="AlphaFoldDB" id="A0A0F9D666"/>
<feature type="domain" description="Cytidyltransferase-like" evidence="3">
    <location>
        <begin position="31"/>
        <end position="157"/>
    </location>
</feature>